<dbReference type="InterPro" id="IPR035967">
    <property type="entry name" value="SWAP/Surp_sf"/>
</dbReference>
<feature type="compositionally biased region" description="Basic and acidic residues" evidence="1">
    <location>
        <begin position="683"/>
        <end position="696"/>
    </location>
</feature>
<dbReference type="PROSITE" id="PS51391">
    <property type="entry name" value="CID"/>
    <property type="match status" value="1"/>
</dbReference>
<dbReference type="SMART" id="SM00582">
    <property type="entry name" value="RPR"/>
    <property type="match status" value="1"/>
</dbReference>
<dbReference type="InterPro" id="IPR008942">
    <property type="entry name" value="ENTH_VHS"/>
</dbReference>
<dbReference type="VEuPathDB" id="VectorBase:CSON005827"/>
<dbReference type="GO" id="GO:0003723">
    <property type="term" value="F:RNA binding"/>
    <property type="evidence" value="ECO:0007669"/>
    <property type="project" value="InterPro"/>
</dbReference>
<feature type="region of interest" description="Disordered" evidence="1">
    <location>
        <begin position="595"/>
        <end position="706"/>
    </location>
</feature>
<dbReference type="OMA" id="QNTHHDI"/>
<feature type="compositionally biased region" description="Polar residues" evidence="1">
    <location>
        <begin position="428"/>
        <end position="438"/>
    </location>
</feature>
<dbReference type="PROSITE" id="PS50174">
    <property type="entry name" value="G_PATCH"/>
    <property type="match status" value="1"/>
</dbReference>
<dbReference type="AlphaFoldDB" id="A0A336LVE4"/>
<dbReference type="GO" id="GO:0048471">
    <property type="term" value="C:perinuclear region of cytoplasm"/>
    <property type="evidence" value="ECO:0007669"/>
    <property type="project" value="TreeGrafter"/>
</dbReference>
<dbReference type="Gene3D" id="1.25.40.90">
    <property type="match status" value="1"/>
</dbReference>
<dbReference type="InterPro" id="IPR000467">
    <property type="entry name" value="G_patch_dom"/>
</dbReference>
<sequence length="796" mass="89595">MDGPPAPQDQNLRNIIDKLAEFVARNGTEFEQMTKNKQQSNPKFAFLFGGEYFSYYQWRKEKERERFGFGNMSMSGPPPPGTGPPIWQNNAASLPPVMPGVQQNPNAAQIEALNVQQNKLREQIQQSEQNLQAQHSVLLNQQQTQIDAAVKIAQNELLQRQADENGIKLQELDALLQPIIDSCTKDSISNGKSWILQHTSDASKCQVVSQYLLKKVIIEGAPFTQKLHLIYLVNDVIHHCVRKNSDELKKCLENVVIPMFCNAQMCATEEQRAKLTKLLTLWESKANFFDACVISKLKSPPSSLQEYQASLLTQHASIIAPLTQASKTTYENYQQQHQVFADHATRQIAVIETQKQQLEQQGIQMILQQQQHQQQQQQISVVGQSHQNLQNNVNPQLSSIIQQIQMQLSNGNANNAAANSPRNIPTLVTSVPGQMNSNESRDDMGNHRQSMYQPPPLSQKNDDLYGNNRVDSPANQGRMNDYSLPPPQIPDMSKPPPGFNDASAEPPPAILEDLTPKLPYFDLPAGLMVPLISLEDCNYKSLDPSLIKLPAPVPPSERLLSAVEAFYALPSHERPRDGEGWEKLGLYEYFKVKNSAKKQKEDEIAQGIREKSRSPTPIDPLLLKPPRKKNKRVYRSKSRTRSRSRSKSKSKSPEKQRSPTPPPAPPPQRQSRSRRRSITPPPQRREAKNIRERERSISPPMASFAGATYTKSANEFIEETNKGHQMLMKMGWAGSGKGLGVAAQGIEQPISAGEVREKQDLYKGVGASTQVDPYESFRRNKATSFIHRIRQRDERS</sequence>
<feature type="domain" description="CID" evidence="4">
    <location>
        <begin position="164"/>
        <end position="305"/>
    </location>
</feature>
<feature type="domain" description="G-patch" evidence="3">
    <location>
        <begin position="719"/>
        <end position="770"/>
    </location>
</feature>
<feature type="compositionally biased region" description="Basic residues" evidence="1">
    <location>
        <begin position="625"/>
        <end position="650"/>
    </location>
</feature>
<dbReference type="SMART" id="SM00648">
    <property type="entry name" value="SWAP"/>
    <property type="match status" value="1"/>
</dbReference>
<dbReference type="SMART" id="SM00443">
    <property type="entry name" value="G_patch"/>
    <property type="match status" value="1"/>
</dbReference>
<accession>A0A336LVE4</accession>
<dbReference type="Pfam" id="PF01805">
    <property type="entry name" value="Surp"/>
    <property type="match status" value="1"/>
</dbReference>
<dbReference type="EMBL" id="UFQT01000224">
    <property type="protein sequence ID" value="SSX22022.1"/>
    <property type="molecule type" value="Genomic_DNA"/>
</dbReference>
<dbReference type="InterPro" id="IPR006569">
    <property type="entry name" value="CID_dom"/>
</dbReference>
<feature type="compositionally biased region" description="Pro residues" evidence="1">
    <location>
        <begin position="659"/>
        <end position="668"/>
    </location>
</feature>
<protein>
    <submittedName>
        <fullName evidence="5">CSON005827 protein</fullName>
    </submittedName>
</protein>
<name>A0A336LVE4_CULSO</name>
<evidence type="ECO:0000256" key="1">
    <source>
        <dbReference type="SAM" id="MobiDB-lite"/>
    </source>
</evidence>
<evidence type="ECO:0000313" key="5">
    <source>
        <dbReference type="EMBL" id="SSX22022.1"/>
    </source>
</evidence>
<feature type="region of interest" description="Disordered" evidence="1">
    <location>
        <begin position="428"/>
        <end position="504"/>
    </location>
</feature>
<dbReference type="SUPFAM" id="SSF109905">
    <property type="entry name" value="Surp module (SWAP domain)"/>
    <property type="match status" value="1"/>
</dbReference>
<organism evidence="5">
    <name type="scientific">Culicoides sonorensis</name>
    <name type="common">Biting midge</name>
    <dbReference type="NCBI Taxonomy" id="179676"/>
    <lineage>
        <taxon>Eukaryota</taxon>
        <taxon>Metazoa</taxon>
        <taxon>Ecdysozoa</taxon>
        <taxon>Arthropoda</taxon>
        <taxon>Hexapoda</taxon>
        <taxon>Insecta</taxon>
        <taxon>Pterygota</taxon>
        <taxon>Neoptera</taxon>
        <taxon>Endopterygota</taxon>
        <taxon>Diptera</taxon>
        <taxon>Nematocera</taxon>
        <taxon>Chironomoidea</taxon>
        <taxon>Ceratopogonidae</taxon>
        <taxon>Ceratopogoninae</taxon>
        <taxon>Culicoides</taxon>
        <taxon>Monoculicoides</taxon>
    </lineage>
</organism>
<reference evidence="5" key="1">
    <citation type="submission" date="2018-07" db="EMBL/GenBank/DDBJ databases">
        <authorList>
            <person name="Quirk P.G."/>
            <person name="Krulwich T.A."/>
        </authorList>
    </citation>
    <scope>NUCLEOTIDE SEQUENCE</scope>
</reference>
<dbReference type="InterPro" id="IPR056721">
    <property type="entry name" value="DUF7819"/>
</dbReference>
<dbReference type="PROSITE" id="PS50128">
    <property type="entry name" value="SURP"/>
    <property type="match status" value="1"/>
</dbReference>
<dbReference type="Pfam" id="PF01585">
    <property type="entry name" value="G-patch"/>
    <property type="match status" value="1"/>
</dbReference>
<dbReference type="Pfam" id="PF04818">
    <property type="entry name" value="CID"/>
    <property type="match status" value="1"/>
</dbReference>
<feature type="compositionally biased region" description="Pro residues" evidence="1">
    <location>
        <begin position="484"/>
        <end position="498"/>
    </location>
</feature>
<feature type="domain" description="SURP motif" evidence="2">
    <location>
        <begin position="15"/>
        <end position="57"/>
    </location>
</feature>
<dbReference type="PANTHER" id="PTHR12323:SF0">
    <property type="entry name" value="CALCIUM HOMEOSTASIS ENDOPLASMIC RETICULUM PROTEIN"/>
    <property type="match status" value="1"/>
</dbReference>
<evidence type="ECO:0000259" key="2">
    <source>
        <dbReference type="PROSITE" id="PS50128"/>
    </source>
</evidence>
<dbReference type="Gene3D" id="1.10.10.790">
    <property type="entry name" value="Surp module"/>
    <property type="match status" value="1"/>
</dbReference>
<feature type="compositionally biased region" description="Basic and acidic residues" evidence="1">
    <location>
        <begin position="598"/>
        <end position="613"/>
    </location>
</feature>
<dbReference type="SUPFAM" id="SSF48464">
    <property type="entry name" value="ENTH/VHS domain"/>
    <property type="match status" value="1"/>
</dbReference>
<dbReference type="GO" id="GO:0006874">
    <property type="term" value="P:intracellular calcium ion homeostasis"/>
    <property type="evidence" value="ECO:0007669"/>
    <property type="project" value="TreeGrafter"/>
</dbReference>
<dbReference type="InterPro" id="IPR000061">
    <property type="entry name" value="Surp"/>
</dbReference>
<dbReference type="GO" id="GO:0006396">
    <property type="term" value="P:RNA processing"/>
    <property type="evidence" value="ECO:0007669"/>
    <property type="project" value="InterPro"/>
</dbReference>
<evidence type="ECO:0000259" key="3">
    <source>
        <dbReference type="PROSITE" id="PS50174"/>
    </source>
</evidence>
<dbReference type="PANTHER" id="PTHR12323">
    <property type="entry name" value="SR-RELATED CTD ASSOCIATED FACTOR 6"/>
    <property type="match status" value="1"/>
</dbReference>
<dbReference type="Pfam" id="PF25127">
    <property type="entry name" value="DUF7819"/>
    <property type="match status" value="1"/>
</dbReference>
<evidence type="ECO:0000259" key="4">
    <source>
        <dbReference type="PROSITE" id="PS51391"/>
    </source>
</evidence>
<gene>
    <name evidence="5" type="primary">CSON005827</name>
</gene>
<proteinExistence type="predicted"/>
<feature type="compositionally biased region" description="Polar residues" evidence="1">
    <location>
        <begin position="469"/>
        <end position="478"/>
    </location>
</feature>